<dbReference type="SMART" id="SM01362">
    <property type="entry name" value="DUF663"/>
    <property type="match status" value="1"/>
</dbReference>
<dbReference type="InterPro" id="IPR007034">
    <property type="entry name" value="BMS1_TSR1_C"/>
</dbReference>
<evidence type="ECO:0000256" key="5">
    <source>
        <dbReference type="SAM" id="MobiDB-lite"/>
    </source>
</evidence>
<organism evidence="7 8">
    <name type="scientific">Coccomyxa subellipsoidea</name>
    <dbReference type="NCBI Taxonomy" id="248742"/>
    <lineage>
        <taxon>Eukaryota</taxon>
        <taxon>Viridiplantae</taxon>
        <taxon>Chlorophyta</taxon>
        <taxon>core chlorophytes</taxon>
        <taxon>Trebouxiophyceae</taxon>
        <taxon>Trebouxiophyceae incertae sedis</taxon>
        <taxon>Coccomyxaceae</taxon>
        <taxon>Coccomyxa</taxon>
    </lineage>
</organism>
<evidence type="ECO:0000313" key="7">
    <source>
        <dbReference type="EMBL" id="KAK9915771.1"/>
    </source>
</evidence>
<evidence type="ECO:0000256" key="4">
    <source>
        <dbReference type="ARBA" id="ARBA00038288"/>
    </source>
</evidence>
<proteinExistence type="inferred from homology"/>
<feature type="region of interest" description="Disordered" evidence="5">
    <location>
        <begin position="346"/>
        <end position="370"/>
    </location>
</feature>
<evidence type="ECO:0000256" key="1">
    <source>
        <dbReference type="ARBA" id="ARBA00004604"/>
    </source>
</evidence>
<accession>A0ABR2YVU1</accession>
<evidence type="ECO:0000259" key="6">
    <source>
        <dbReference type="PROSITE" id="PS51714"/>
    </source>
</evidence>
<feature type="region of interest" description="Disordered" evidence="5">
    <location>
        <begin position="410"/>
        <end position="457"/>
    </location>
</feature>
<dbReference type="PANTHER" id="PTHR12858:SF1">
    <property type="entry name" value="PRE-RRNA-PROCESSING PROTEIN TSR1 HOMOLOG"/>
    <property type="match status" value="1"/>
</dbReference>
<comment type="caution">
    <text evidence="7">The sequence shown here is derived from an EMBL/GenBank/DDBJ whole genome shotgun (WGS) entry which is preliminary data.</text>
</comment>
<evidence type="ECO:0000256" key="2">
    <source>
        <dbReference type="ARBA" id="ARBA00022517"/>
    </source>
</evidence>
<feature type="region of interest" description="Disordered" evidence="5">
    <location>
        <begin position="1"/>
        <end position="76"/>
    </location>
</feature>
<keyword evidence="8" id="KW-1185">Reference proteome</keyword>
<feature type="compositionally biased region" description="Basic residues" evidence="5">
    <location>
        <begin position="9"/>
        <end position="18"/>
    </location>
</feature>
<reference evidence="7 8" key="1">
    <citation type="journal article" date="2024" name="Nat. Commun.">
        <title>Phylogenomics reveals the evolutionary origins of lichenization in chlorophyte algae.</title>
        <authorList>
            <person name="Puginier C."/>
            <person name="Libourel C."/>
            <person name="Otte J."/>
            <person name="Skaloud P."/>
            <person name="Haon M."/>
            <person name="Grisel S."/>
            <person name="Petersen M."/>
            <person name="Berrin J.G."/>
            <person name="Delaux P.M."/>
            <person name="Dal Grande F."/>
            <person name="Keller J."/>
        </authorList>
    </citation>
    <scope>NUCLEOTIDE SEQUENCE [LARGE SCALE GENOMIC DNA]</scope>
    <source>
        <strain evidence="7 8">SAG 216-7</strain>
    </source>
</reference>
<protein>
    <recommendedName>
        <fullName evidence="6">Bms1-type G domain-containing protein</fullName>
    </recommendedName>
</protein>
<dbReference type="SMART" id="SM00785">
    <property type="entry name" value="AARP2CN"/>
    <property type="match status" value="1"/>
</dbReference>
<feature type="compositionally biased region" description="Basic and acidic residues" evidence="5">
    <location>
        <begin position="54"/>
        <end position="68"/>
    </location>
</feature>
<dbReference type="PROSITE" id="PS51714">
    <property type="entry name" value="G_BMS1"/>
    <property type="match status" value="1"/>
</dbReference>
<evidence type="ECO:0000313" key="8">
    <source>
        <dbReference type="Proteomes" id="UP001491310"/>
    </source>
</evidence>
<name>A0ABR2YVU1_9CHLO</name>
<sequence length="830" mass="89328">MGGPAAHGQHNKPHKRGRQAGASARNKHKVAKEGGRQHVKSGSQTVASIGKMQRLNEAKQQRERKKSEVMAQRRQQGPPPVVAFLPLSTEVDFPTLWRLVLGAFAAAPAGKPAQLSKNKGGVEDMDADEAPAAGAEDYPLVPTTVAVPGRPKQRFTLLPPPTNRGDPLAAVELGKTAELVVAVLPAKIKAVCIDSEGQLTLSTLRQLGMPAVMAVVAGGAAEPGTVPGAKSAPAAARLKERAAAKKRAAAVLASEVPGDHKVVTVDDEADCAQLIRTLAESHPSAPLWRRQRPCLLVEAAHFFPAADDVGNLALTGYVRHLGLSANQIVHVPGAGDFQIERIEGAPEPPVLGAAPRVTKGDSPAAMEASGPGLVVFPDAAAREEVVRENDADPLAGEQTWPTDMEMLEADAQQGRRKRRLPKGTSEYQAAWITEDIEGEGGSSEEDEEEPADQEELDEVRSLVGGRAGTEAGGLMSELGADDTEADDMADDVDGSDDVGADLKQRWREQQDDVMFPDEVDTPRDVAARVRFAKYRGLKSWRSSPWDPKESLPREYSRVFAFQNSKRAHKRAKLAAEAVGGLEDIHGVPAGTYVTVHVASVPTAAAAAVVARVAASLQGEVAPLAVFGLLQHETKLSVVNFSVRKAAALEEPLPNKTELLLVTGLRSYTARAIFSTDEPSGSRFKMERFLHPGRQTVASVYGPICFGPLPVLAFQRSPDGSLRLAASGALRSCDPDRLVIKKVVLSGYPVKVHKKKAFVRWMFFGPEDVRWFRPVELWTKHGRRGRIKEPMGTHGTMKCLFDGPVTQQDAVCMSLYKRTFPKWPADTANFC</sequence>
<dbReference type="PANTHER" id="PTHR12858">
    <property type="entry name" value="RIBOSOME BIOGENESIS PROTEIN"/>
    <property type="match status" value="1"/>
</dbReference>
<gene>
    <name evidence="7" type="ORF">WJX75_003948</name>
</gene>
<keyword evidence="2" id="KW-0690">Ribosome biogenesis</keyword>
<feature type="compositionally biased region" description="Acidic residues" evidence="5">
    <location>
        <begin position="434"/>
        <end position="457"/>
    </location>
</feature>
<dbReference type="InterPro" id="IPR030387">
    <property type="entry name" value="G_Bms1/Tsr1_dom"/>
</dbReference>
<comment type="subcellular location">
    <subcellularLocation>
        <location evidence="1">Nucleus</location>
        <location evidence="1">Nucleolus</location>
    </subcellularLocation>
</comment>
<dbReference type="InterPro" id="IPR012948">
    <property type="entry name" value="AARP2CN"/>
</dbReference>
<feature type="domain" description="Bms1-type G" evidence="6">
    <location>
        <begin position="78"/>
        <end position="284"/>
    </location>
</feature>
<dbReference type="Pfam" id="PF04950">
    <property type="entry name" value="RIBIOP_C"/>
    <property type="match status" value="1"/>
</dbReference>
<evidence type="ECO:0000256" key="3">
    <source>
        <dbReference type="ARBA" id="ARBA00023242"/>
    </source>
</evidence>
<dbReference type="EMBL" id="JALJOT010000004">
    <property type="protein sequence ID" value="KAK9915771.1"/>
    <property type="molecule type" value="Genomic_DNA"/>
</dbReference>
<dbReference type="Pfam" id="PF08142">
    <property type="entry name" value="AARP2CN"/>
    <property type="match status" value="1"/>
</dbReference>
<comment type="similarity">
    <text evidence="4">Belongs to the TRAFAC class translation factor GTPase superfamily. Bms1-like GTPase family. TSR1 subfamily.</text>
</comment>
<keyword evidence="3" id="KW-0539">Nucleus</keyword>
<dbReference type="Proteomes" id="UP001491310">
    <property type="component" value="Unassembled WGS sequence"/>
</dbReference>
<dbReference type="InterPro" id="IPR039761">
    <property type="entry name" value="Bms1/Tsr1"/>
</dbReference>